<dbReference type="EMBL" id="MVGC01000182">
    <property type="protein sequence ID" value="RJE22166.1"/>
    <property type="molecule type" value="Genomic_DNA"/>
</dbReference>
<accession>A0A3A2ZGP7</accession>
<dbReference type="Pfam" id="PF14420">
    <property type="entry name" value="Clr5"/>
    <property type="match status" value="1"/>
</dbReference>
<dbReference type="Proteomes" id="UP000266188">
    <property type="component" value="Unassembled WGS sequence"/>
</dbReference>
<dbReference type="InterPro" id="IPR025676">
    <property type="entry name" value="Clr5_dom"/>
</dbReference>
<name>A0A3A2ZGP7_9EURO</name>
<evidence type="ECO:0000313" key="2">
    <source>
        <dbReference type="EMBL" id="RJE22166.1"/>
    </source>
</evidence>
<proteinExistence type="predicted"/>
<protein>
    <recommendedName>
        <fullName evidence="1">Clr5 domain-containing protein</fullName>
    </recommendedName>
</protein>
<evidence type="ECO:0000313" key="3">
    <source>
        <dbReference type="Proteomes" id="UP000266188"/>
    </source>
</evidence>
<dbReference type="AlphaFoldDB" id="A0A3A2ZGP7"/>
<evidence type="ECO:0000259" key="1">
    <source>
        <dbReference type="Pfam" id="PF14420"/>
    </source>
</evidence>
<reference evidence="3" key="1">
    <citation type="submission" date="2017-02" db="EMBL/GenBank/DDBJ databases">
        <authorList>
            <person name="Tafer H."/>
            <person name="Lopandic K."/>
        </authorList>
    </citation>
    <scope>NUCLEOTIDE SEQUENCE [LARGE SCALE GENOMIC DNA]</scope>
    <source>
        <strain evidence="3">CBS 366.77</strain>
    </source>
</reference>
<comment type="caution">
    <text evidence="2">The sequence shown here is derived from an EMBL/GenBank/DDBJ whole genome shotgun (WGS) entry which is preliminary data.</text>
</comment>
<dbReference type="OrthoDB" id="5392716at2759"/>
<organism evidence="2 3">
    <name type="scientific">Aspergillus sclerotialis</name>
    <dbReference type="NCBI Taxonomy" id="2070753"/>
    <lineage>
        <taxon>Eukaryota</taxon>
        <taxon>Fungi</taxon>
        <taxon>Dikarya</taxon>
        <taxon>Ascomycota</taxon>
        <taxon>Pezizomycotina</taxon>
        <taxon>Eurotiomycetes</taxon>
        <taxon>Eurotiomycetidae</taxon>
        <taxon>Eurotiales</taxon>
        <taxon>Aspergillaceae</taxon>
        <taxon>Aspergillus</taxon>
        <taxon>Aspergillus subgen. Polypaecilum</taxon>
    </lineage>
</organism>
<feature type="domain" description="Clr5" evidence="1">
    <location>
        <begin position="9"/>
        <end position="57"/>
    </location>
</feature>
<sequence>MPGRLSINLEPYKDEITGLYLNNIVPNKIAEYLANFYGISATPRTIEARLRRWGIKKSNRTASTDQVLHARIMVLFHQVGLEEKQLLKDLRLDSFKIKASTLKYLRHKLGLFRRTTNSMAS</sequence>
<dbReference type="STRING" id="2070753.A0A3A2ZGP7"/>
<keyword evidence="3" id="KW-1185">Reference proteome</keyword>
<gene>
    <name evidence="2" type="ORF">PHISCL_05486</name>
</gene>